<evidence type="ECO:0000256" key="3">
    <source>
        <dbReference type="ARBA" id="ARBA00011738"/>
    </source>
</evidence>
<comment type="caution">
    <text evidence="15">The sequence shown here is derived from an EMBL/GenBank/DDBJ whole genome shotgun (WGS) entry which is preliminary data.</text>
</comment>
<dbReference type="GO" id="GO:0000774">
    <property type="term" value="F:adenyl-nucleotide exchange factor activity"/>
    <property type="evidence" value="ECO:0007669"/>
    <property type="project" value="InterPro"/>
</dbReference>
<dbReference type="Pfam" id="PF01025">
    <property type="entry name" value="GrpE"/>
    <property type="match status" value="1"/>
</dbReference>
<evidence type="ECO:0000256" key="13">
    <source>
        <dbReference type="SAM" id="Coils"/>
    </source>
</evidence>
<evidence type="ECO:0000256" key="11">
    <source>
        <dbReference type="RuleBase" id="RU000639"/>
    </source>
</evidence>
<evidence type="ECO:0000256" key="2">
    <source>
        <dbReference type="ARBA" id="ARBA00009054"/>
    </source>
</evidence>
<keyword evidence="6 10" id="KW-0143">Chaperone</keyword>
<evidence type="ECO:0000313" key="16">
    <source>
        <dbReference type="Proteomes" id="UP000321764"/>
    </source>
</evidence>
<evidence type="ECO:0000256" key="5">
    <source>
        <dbReference type="ARBA" id="ARBA00023016"/>
    </source>
</evidence>
<evidence type="ECO:0000256" key="4">
    <source>
        <dbReference type="ARBA" id="ARBA00022490"/>
    </source>
</evidence>
<dbReference type="GO" id="GO:0006457">
    <property type="term" value="P:protein folding"/>
    <property type="evidence" value="ECO:0007669"/>
    <property type="project" value="InterPro"/>
</dbReference>
<dbReference type="GO" id="GO:0051082">
    <property type="term" value="F:unfolded protein binding"/>
    <property type="evidence" value="ECO:0007669"/>
    <property type="project" value="TreeGrafter"/>
</dbReference>
<comment type="similarity">
    <text evidence="2 10 12">Belongs to the GrpE family.</text>
</comment>
<dbReference type="CDD" id="cd00446">
    <property type="entry name" value="GrpE"/>
    <property type="match status" value="1"/>
</dbReference>
<evidence type="ECO:0000256" key="14">
    <source>
        <dbReference type="SAM" id="MobiDB-lite"/>
    </source>
</evidence>
<feature type="region of interest" description="Disordered" evidence="14">
    <location>
        <begin position="1"/>
        <end position="31"/>
    </location>
</feature>
<dbReference type="HAMAP" id="MF_01151">
    <property type="entry name" value="GrpE"/>
    <property type="match status" value="1"/>
</dbReference>
<dbReference type="AlphaFoldDB" id="A0A5C8ZAZ5"/>
<dbReference type="PANTHER" id="PTHR21237">
    <property type="entry name" value="GRPE PROTEIN"/>
    <property type="match status" value="1"/>
</dbReference>
<evidence type="ECO:0000256" key="10">
    <source>
        <dbReference type="HAMAP-Rule" id="MF_01151"/>
    </source>
</evidence>
<dbReference type="Gene3D" id="3.90.20.20">
    <property type="match status" value="1"/>
</dbReference>
<comment type="function">
    <text evidence="7 10 11">Participates actively in the response to hyperosmotic and heat shock by preventing the aggregation of stress-denatured proteins, in association with DnaK and GrpE. It is the nucleotide exchange factor for DnaK and may function as a thermosensor. Unfolded proteins bind initially to DnaJ; upon interaction with the DnaJ-bound protein, DnaK hydrolyzes its bound ATP, resulting in the formation of a stable complex. GrpE releases ADP from DnaK; ATP binding to DnaK triggers the release of the substrate protein, thus completing the reaction cycle. Several rounds of ATP-dependent interactions between DnaJ, DnaK and GrpE are required for fully efficient folding.</text>
</comment>
<dbReference type="SUPFAM" id="SSF58014">
    <property type="entry name" value="Coiled-coil domain of nucleotide exchange factor GrpE"/>
    <property type="match status" value="1"/>
</dbReference>
<dbReference type="PRINTS" id="PR00773">
    <property type="entry name" value="GRPEPROTEIN"/>
</dbReference>
<dbReference type="NCBIfam" id="NF010738">
    <property type="entry name" value="PRK14140.1"/>
    <property type="match status" value="1"/>
</dbReference>
<comment type="subcellular location">
    <subcellularLocation>
        <location evidence="1 10">Cytoplasm</location>
    </subcellularLocation>
</comment>
<dbReference type="PROSITE" id="PS01071">
    <property type="entry name" value="GRPE"/>
    <property type="match status" value="1"/>
</dbReference>
<dbReference type="NCBIfam" id="NF010748">
    <property type="entry name" value="PRK14150.1"/>
    <property type="match status" value="1"/>
</dbReference>
<dbReference type="GO" id="GO:0005829">
    <property type="term" value="C:cytosol"/>
    <property type="evidence" value="ECO:0007669"/>
    <property type="project" value="TreeGrafter"/>
</dbReference>
<sequence>MTQEDKAVDDIEQEVTETAATEQASDAGVDEVTVEDISEVDLVKQLEDAENRAAEAKDQYIRAEAEMANLRRRVEKDIENAHKFGQEKLSKELLAVADNLERALQSSESETADITAIKEGVELTLKGLIDLFGKFNIVAVDPVGEPFDPQLHQAMSMVENPDVEPNTVIAVMQKGYQLNGRLIRPAMVMVSKGGAPAASIDEQA</sequence>
<keyword evidence="16" id="KW-1185">Reference proteome</keyword>
<dbReference type="OrthoDB" id="9789811at2"/>
<dbReference type="FunFam" id="2.30.22.10:FF:000001">
    <property type="entry name" value="Protein GrpE"/>
    <property type="match status" value="1"/>
</dbReference>
<evidence type="ECO:0000256" key="8">
    <source>
        <dbReference type="ARBA" id="ARBA00072274"/>
    </source>
</evidence>
<dbReference type="SUPFAM" id="SSF51064">
    <property type="entry name" value="Head domain of nucleotide exchange factor GrpE"/>
    <property type="match status" value="1"/>
</dbReference>
<gene>
    <name evidence="10 15" type="primary">grpE</name>
    <name evidence="15" type="ORF">FME95_07440</name>
</gene>
<evidence type="ECO:0000256" key="7">
    <source>
        <dbReference type="ARBA" id="ARBA00053401"/>
    </source>
</evidence>
<name>A0A5C8ZAZ5_9GAMM</name>
<dbReference type="RefSeq" id="WP_147713759.1">
    <property type="nucleotide sequence ID" value="NZ_VKAD01000001.1"/>
</dbReference>
<dbReference type="InterPro" id="IPR000740">
    <property type="entry name" value="GrpE"/>
</dbReference>
<keyword evidence="13" id="KW-0175">Coiled coil</keyword>
<dbReference type="PANTHER" id="PTHR21237:SF23">
    <property type="entry name" value="GRPE PROTEIN HOMOLOG, MITOCHONDRIAL"/>
    <property type="match status" value="1"/>
</dbReference>
<evidence type="ECO:0000256" key="9">
    <source>
        <dbReference type="ARBA" id="ARBA00076414"/>
    </source>
</evidence>
<dbReference type="GO" id="GO:0042803">
    <property type="term" value="F:protein homodimerization activity"/>
    <property type="evidence" value="ECO:0007669"/>
    <property type="project" value="InterPro"/>
</dbReference>
<keyword evidence="5 10" id="KW-0346">Stress response</keyword>
<dbReference type="Gene3D" id="2.30.22.10">
    <property type="entry name" value="Head domain of nucleotide exchange factor GrpE"/>
    <property type="match status" value="1"/>
</dbReference>
<accession>A0A5C8ZAZ5</accession>
<dbReference type="InterPro" id="IPR009012">
    <property type="entry name" value="GrpE_head"/>
</dbReference>
<feature type="coiled-coil region" evidence="13">
    <location>
        <begin position="39"/>
        <end position="110"/>
    </location>
</feature>
<evidence type="ECO:0000313" key="15">
    <source>
        <dbReference type="EMBL" id="TXR54361.1"/>
    </source>
</evidence>
<reference evidence="15 16" key="1">
    <citation type="submission" date="2019-07" db="EMBL/GenBank/DDBJ databases">
        <title>Reinekea sp. strain SSH23 genome sequencing and assembly.</title>
        <authorList>
            <person name="Kim I."/>
        </authorList>
    </citation>
    <scope>NUCLEOTIDE SEQUENCE [LARGE SCALE GENOMIC DNA]</scope>
    <source>
        <strain evidence="15 16">SSH23</strain>
    </source>
</reference>
<organism evidence="15 16">
    <name type="scientific">Reinekea thalattae</name>
    <dbReference type="NCBI Taxonomy" id="2593301"/>
    <lineage>
        <taxon>Bacteria</taxon>
        <taxon>Pseudomonadati</taxon>
        <taxon>Pseudomonadota</taxon>
        <taxon>Gammaproteobacteria</taxon>
        <taxon>Oceanospirillales</taxon>
        <taxon>Saccharospirillaceae</taxon>
        <taxon>Reinekea</taxon>
    </lineage>
</organism>
<keyword evidence="4 10" id="KW-0963">Cytoplasm</keyword>
<dbReference type="InterPro" id="IPR013805">
    <property type="entry name" value="GrpE_CC"/>
</dbReference>
<proteinExistence type="inferred from homology"/>
<evidence type="ECO:0000256" key="12">
    <source>
        <dbReference type="RuleBase" id="RU004478"/>
    </source>
</evidence>
<evidence type="ECO:0000256" key="1">
    <source>
        <dbReference type="ARBA" id="ARBA00004496"/>
    </source>
</evidence>
<comment type="subunit">
    <text evidence="3 10">Homodimer.</text>
</comment>
<dbReference type="Proteomes" id="UP000321764">
    <property type="component" value="Unassembled WGS sequence"/>
</dbReference>
<dbReference type="EMBL" id="VKAD01000001">
    <property type="protein sequence ID" value="TXR54361.1"/>
    <property type="molecule type" value="Genomic_DNA"/>
</dbReference>
<dbReference type="NCBIfam" id="NF010737">
    <property type="entry name" value="PRK14139.1"/>
    <property type="match status" value="1"/>
</dbReference>
<evidence type="ECO:0000256" key="6">
    <source>
        <dbReference type="ARBA" id="ARBA00023186"/>
    </source>
</evidence>
<protein>
    <recommendedName>
        <fullName evidence="8 10">Protein GrpE</fullName>
    </recommendedName>
    <alternativeName>
        <fullName evidence="9 10">HSP-70 cofactor</fullName>
    </alternativeName>
</protein>
<dbReference type="GO" id="GO:0051087">
    <property type="term" value="F:protein-folding chaperone binding"/>
    <property type="evidence" value="ECO:0007669"/>
    <property type="project" value="InterPro"/>
</dbReference>